<accession>A0A839MYU8</accession>
<proteinExistence type="predicted"/>
<organism evidence="2 3">
    <name type="scientific">Flexivirga oryzae</name>
    <dbReference type="NCBI Taxonomy" id="1794944"/>
    <lineage>
        <taxon>Bacteria</taxon>
        <taxon>Bacillati</taxon>
        <taxon>Actinomycetota</taxon>
        <taxon>Actinomycetes</taxon>
        <taxon>Micrococcales</taxon>
        <taxon>Dermacoccaceae</taxon>
        <taxon>Flexivirga</taxon>
    </lineage>
</organism>
<dbReference type="RefSeq" id="WP_183318807.1">
    <property type="nucleotide sequence ID" value="NZ_JACHVQ010000001.1"/>
</dbReference>
<comment type="caution">
    <text evidence="2">The sequence shown here is derived from an EMBL/GenBank/DDBJ whole genome shotgun (WGS) entry which is preliminary data.</text>
</comment>
<gene>
    <name evidence="2" type="ORF">FHU39_000572</name>
</gene>
<protein>
    <recommendedName>
        <fullName evidence="4">DUF559 domain-containing protein</fullName>
    </recommendedName>
</protein>
<sequence length="309" mass="35028">MTEFDPQAPFRSGSGRDNGLSRRALTGKSFRRLHRDCYVSSERPLDLRTRVQAALEMVPGAYGLSHNSAVSWLGGVAPDTPDVHLAVPHGLRSELPGIRTHRYRKPPMMWIQRGVRCTAPHQTFVDLAPTTNLVELVVVGDSLVRRTSVTPAELVRFARESHANGVAVARRASAFVRSRVDSAQETRSRMLIVLAGLPEPTVDLRFYTDDGTLLRRIDMGYRDIKLAVEYDGRQHVERKAQWAGDIRRREYFDHLEWKFITLISPDIWTTPGQTVGRVRDGLAQRGVSVPVISDEWRLHFPERIRFETA</sequence>
<dbReference type="EMBL" id="JACHVQ010000001">
    <property type="protein sequence ID" value="MBB2890588.1"/>
    <property type="molecule type" value="Genomic_DNA"/>
</dbReference>
<name>A0A839MYU8_9MICO</name>
<reference evidence="2 3" key="1">
    <citation type="submission" date="2020-08" db="EMBL/GenBank/DDBJ databases">
        <title>Sequencing the genomes of 1000 actinobacteria strains.</title>
        <authorList>
            <person name="Klenk H.-P."/>
        </authorList>
    </citation>
    <scope>NUCLEOTIDE SEQUENCE [LARGE SCALE GENOMIC DNA]</scope>
    <source>
        <strain evidence="2 3">DSM 105369</strain>
    </source>
</reference>
<evidence type="ECO:0000313" key="3">
    <source>
        <dbReference type="Proteomes" id="UP000559182"/>
    </source>
</evidence>
<evidence type="ECO:0000313" key="2">
    <source>
        <dbReference type="EMBL" id="MBB2890588.1"/>
    </source>
</evidence>
<dbReference type="Gene3D" id="3.40.960.10">
    <property type="entry name" value="VSR Endonuclease"/>
    <property type="match status" value="1"/>
</dbReference>
<evidence type="ECO:0008006" key="4">
    <source>
        <dbReference type="Google" id="ProtNLM"/>
    </source>
</evidence>
<feature type="region of interest" description="Disordered" evidence="1">
    <location>
        <begin position="1"/>
        <end position="23"/>
    </location>
</feature>
<keyword evidence="3" id="KW-1185">Reference proteome</keyword>
<evidence type="ECO:0000256" key="1">
    <source>
        <dbReference type="SAM" id="MobiDB-lite"/>
    </source>
</evidence>
<dbReference type="AlphaFoldDB" id="A0A839MYU8"/>
<dbReference type="Proteomes" id="UP000559182">
    <property type="component" value="Unassembled WGS sequence"/>
</dbReference>